<dbReference type="InterPro" id="IPR007168">
    <property type="entry name" value="Phageshock_PspC_N"/>
</dbReference>
<dbReference type="InterPro" id="IPR054321">
    <property type="entry name" value="PspC-rel_TM"/>
</dbReference>
<evidence type="ECO:0000259" key="9">
    <source>
        <dbReference type="Pfam" id="PF22744"/>
    </source>
</evidence>
<evidence type="ECO:0000256" key="4">
    <source>
        <dbReference type="ARBA" id="ARBA00022989"/>
    </source>
</evidence>
<comment type="subcellular location">
    <subcellularLocation>
        <location evidence="1">Cell membrane</location>
        <topology evidence="1">Single-pass membrane protein</topology>
    </subcellularLocation>
</comment>
<feature type="transmembrane region" description="Helical" evidence="6">
    <location>
        <begin position="266"/>
        <end position="291"/>
    </location>
</feature>
<feature type="transmembrane region" description="Helical" evidence="6">
    <location>
        <begin position="352"/>
        <end position="370"/>
    </location>
</feature>
<proteinExistence type="predicted"/>
<evidence type="ECO:0000256" key="2">
    <source>
        <dbReference type="ARBA" id="ARBA00022475"/>
    </source>
</evidence>
<dbReference type="RefSeq" id="WP_073081566.1">
    <property type="nucleotide sequence ID" value="NZ_FQWS01000001.1"/>
</dbReference>
<dbReference type="PANTHER" id="PTHR33885">
    <property type="entry name" value="PHAGE SHOCK PROTEIN C"/>
    <property type="match status" value="1"/>
</dbReference>
<evidence type="ECO:0000256" key="6">
    <source>
        <dbReference type="SAM" id="Phobius"/>
    </source>
</evidence>
<evidence type="ECO:0000313" key="11">
    <source>
        <dbReference type="Proteomes" id="UP000184522"/>
    </source>
</evidence>
<keyword evidence="11" id="KW-1185">Reference proteome</keyword>
<protein>
    <submittedName>
        <fullName evidence="10">Phage shock protein C (PspC) family protein</fullName>
    </submittedName>
</protein>
<dbReference type="OrthoDB" id="5772680at2"/>
<feature type="domain" description="PspC-related transmembrane region" evidence="8">
    <location>
        <begin position="236"/>
        <end position="376"/>
    </location>
</feature>
<dbReference type="Pfam" id="PF22744">
    <property type="entry name" value="Toast-rack_PspC-Cterm"/>
    <property type="match status" value="1"/>
</dbReference>
<sequence>MNKTVNINLAGIFFHIDEDAYLKLSRYIEAIKRSFTDSQGRSEIIADIEARIAELFSERIQNDKQVVGIKLVDEVITIMGQPEDYLVDDEIFEDEPTYSKQRQTKSGPTKKLYRDTDNSYIGGVSAGLSHYLGIDMLWVRLLWVIFALVSGGTFVLIYVIFWALVPEASTTAEKLTMTGEPVNISNIEKKIKDGIDIVSEKVKNVDFKKHGDNIKEGFENVADNISETVKSVDFEKQGDRLKNKSRNFFETIGDIVMFFLKIFAKFFGVIMIITGISALLALLIGFFTVGVTDVVHFPGMDFIDAANAANIPIWLMSLLLFLAIGIPFFFLFYLGLKILVNNLKSIGNPAKFTLLGLWIIAILGLIVTGVRQATEYAYDAEVVSKKELSITANDTLRISMSDFKNYNNRYYSRRNGYRIIEDENGKNLVSSDIKLIVYSTSDSVAKVVVVKEARGSNYNIAKERAENIDYEYKFLDNELRLSKYHSTAFDNKYSEQEVRVLIYVPEGTTLYIDKNTGRYQRRYYNNYNSIIANAKNGHYLKVIKNDVECLDCDEDGVEVDTEDDNKTTLKINSEEGILVKSGDSIKLKIDSDGIKANGSDVQVRIDDETGVEIKTKNNDN</sequence>
<evidence type="ECO:0000259" key="8">
    <source>
        <dbReference type="Pfam" id="PF22571"/>
    </source>
</evidence>
<dbReference type="PANTHER" id="PTHR33885:SF3">
    <property type="entry name" value="PHAGE SHOCK PROTEIN C"/>
    <property type="match status" value="1"/>
</dbReference>
<keyword evidence="5 6" id="KW-0472">Membrane</keyword>
<name>A0A1M5JQ66_9FLAO</name>
<evidence type="ECO:0000259" key="7">
    <source>
        <dbReference type="Pfam" id="PF04024"/>
    </source>
</evidence>
<dbReference type="InterPro" id="IPR052027">
    <property type="entry name" value="PspC"/>
</dbReference>
<dbReference type="AlphaFoldDB" id="A0A1M5JQ66"/>
<dbReference type="STRING" id="1089305.SAMN05444148_0094"/>
<evidence type="ECO:0000313" key="10">
    <source>
        <dbReference type="EMBL" id="SHG42123.1"/>
    </source>
</evidence>
<gene>
    <name evidence="10" type="ORF">SAMN05444148_0094</name>
</gene>
<feature type="domain" description="Phage shock protein PspC N-terminal" evidence="7">
    <location>
        <begin position="110"/>
        <end position="168"/>
    </location>
</feature>
<evidence type="ECO:0000256" key="3">
    <source>
        <dbReference type="ARBA" id="ARBA00022692"/>
    </source>
</evidence>
<reference evidence="11" key="1">
    <citation type="submission" date="2016-11" db="EMBL/GenBank/DDBJ databases">
        <authorList>
            <person name="Varghese N."/>
            <person name="Submissions S."/>
        </authorList>
    </citation>
    <scope>NUCLEOTIDE SEQUENCE [LARGE SCALE GENOMIC DNA]</scope>
    <source>
        <strain evidence="11">DSM 25330</strain>
    </source>
</reference>
<accession>A0A1M5JQ66</accession>
<dbReference type="InterPro" id="IPR054319">
    <property type="entry name" value="PspC-rel_ToastRack"/>
</dbReference>
<dbReference type="Proteomes" id="UP000184522">
    <property type="component" value="Unassembled WGS sequence"/>
</dbReference>
<dbReference type="Pfam" id="PF22571">
    <property type="entry name" value="LiaI-LiaF-TM_PspC"/>
    <property type="match status" value="1"/>
</dbReference>
<dbReference type="Pfam" id="PF04024">
    <property type="entry name" value="PspC"/>
    <property type="match status" value="1"/>
</dbReference>
<keyword evidence="4 6" id="KW-1133">Transmembrane helix</keyword>
<dbReference type="GO" id="GO:0005886">
    <property type="term" value="C:plasma membrane"/>
    <property type="evidence" value="ECO:0007669"/>
    <property type="project" value="UniProtKB-SubCell"/>
</dbReference>
<organism evidence="10 11">
    <name type="scientific">Winogradskyella jejuensis</name>
    <dbReference type="NCBI Taxonomy" id="1089305"/>
    <lineage>
        <taxon>Bacteria</taxon>
        <taxon>Pseudomonadati</taxon>
        <taxon>Bacteroidota</taxon>
        <taxon>Flavobacteriia</taxon>
        <taxon>Flavobacteriales</taxon>
        <taxon>Flavobacteriaceae</taxon>
        <taxon>Winogradskyella</taxon>
    </lineage>
</organism>
<keyword evidence="2" id="KW-1003">Cell membrane</keyword>
<keyword evidence="3 6" id="KW-0812">Transmembrane</keyword>
<feature type="transmembrane region" description="Helical" evidence="6">
    <location>
        <begin position="311"/>
        <end position="340"/>
    </location>
</feature>
<feature type="transmembrane region" description="Helical" evidence="6">
    <location>
        <begin position="141"/>
        <end position="165"/>
    </location>
</feature>
<evidence type="ECO:0000256" key="1">
    <source>
        <dbReference type="ARBA" id="ARBA00004162"/>
    </source>
</evidence>
<feature type="domain" description="PspC-related ToastRack" evidence="9">
    <location>
        <begin position="421"/>
        <end position="554"/>
    </location>
</feature>
<evidence type="ECO:0000256" key="5">
    <source>
        <dbReference type="ARBA" id="ARBA00023136"/>
    </source>
</evidence>
<dbReference type="EMBL" id="FQWS01000001">
    <property type="protein sequence ID" value="SHG42123.1"/>
    <property type="molecule type" value="Genomic_DNA"/>
</dbReference>